<dbReference type="SUPFAM" id="SSF81901">
    <property type="entry name" value="HCP-like"/>
    <property type="match status" value="1"/>
</dbReference>
<reference evidence="2 3" key="1">
    <citation type="submission" date="2020-06" db="EMBL/GenBank/DDBJ databases">
        <authorList>
            <person name="Li R."/>
            <person name="Bekaert M."/>
        </authorList>
    </citation>
    <scope>NUCLEOTIDE SEQUENCE [LARGE SCALE GENOMIC DNA]</scope>
    <source>
        <strain evidence="3">wild</strain>
    </source>
</reference>
<feature type="domain" description="TIR" evidence="1">
    <location>
        <begin position="643"/>
        <end position="784"/>
    </location>
</feature>
<protein>
    <submittedName>
        <fullName evidence="2">TLR2</fullName>
    </submittedName>
</protein>
<dbReference type="PANTHER" id="PTHR16253:SF0">
    <property type="entry name" value="TETRATRICOPEPTIDE REPEAT PROTEIN 22"/>
    <property type="match status" value="1"/>
</dbReference>
<name>A0A6J8ACW5_MYTCO</name>
<dbReference type="InterPro" id="IPR042342">
    <property type="entry name" value="TTC22"/>
</dbReference>
<dbReference type="PANTHER" id="PTHR16253">
    <property type="entry name" value="TETRATRICOPEPTIDE REPEAT PROTEIN 22"/>
    <property type="match status" value="1"/>
</dbReference>
<dbReference type="AlphaFoldDB" id="A0A6J8ACW5"/>
<dbReference type="Pfam" id="PF13676">
    <property type="entry name" value="TIR_2"/>
    <property type="match status" value="1"/>
</dbReference>
<sequence length="786" mass="91988">MFENDMHALEDTIKNLSKRITQEHKEVHNVLNNMIAIVKSKPWRGKRQSILRLENILEQDPRHLNALADIEYLCRSLHRATEADRYKEVLDVIMNGDKTEDRRSKALCLMEQGYAILYDVDANVEHITKDRLSESYRMLLSEHRKSTGTRCNYIQLCIYHNKEALLNLQRSIEVERENQFRFRRQRSLDQIKQSKTLCELSFIWSYYEGVALNRKYDSIKDMCQEDGINRDYEKKYVTLEAAEIFWKIIIDRKFEVQNCLIYKSRSIALLGHIILKRYYCFHNINMHRFANLPRFRYYITYPLSALEEAYNMNTNDTFILNRFGRALMISSCKSMDQNIKTSLLHRAENLLSKSIQQDPFNWFAYTTRMSVRRQLALEYIYFDNDRAQQLLIKAASDGYQIFCSKGTSKSLCEAVDICQHLAKFPAIRTYGCEHVAINQKCHLLDALDYLNYGIKQSGPTNFYLVYRMGAVLYDLNELKPAIDWMKRALSLSHTGNSMSLNFTCLYMLKKHSIDVANDSNIQYLIRDFIYTLGKGQQKFGNILSVCRFLLRNSKDHFIALLGDTIRFSFLLNRSRVSLLTECIQTCAELISINKGKSNALQTYLEQLSQIQFVDEIEPNFEDEFESMSLMPKVLDISQLPHEFKYDFFVSYSHKDSDWVMTRLVPDLECSLLLDDVPLKGCIANRDFQPGKFIFENIIDCIQDSSKVILVLTKHFVESYWCQFEANQALLELMEPKKKKKCIIPLLLAVDENEIPSKLKDITYADFTSDEDYMDEIVKLKKVLSPG</sequence>
<accession>A0A6J8ACW5</accession>
<dbReference type="EMBL" id="CACVKT020001138">
    <property type="protein sequence ID" value="CAC5365559.1"/>
    <property type="molecule type" value="Genomic_DNA"/>
</dbReference>
<evidence type="ECO:0000313" key="3">
    <source>
        <dbReference type="Proteomes" id="UP000507470"/>
    </source>
</evidence>
<dbReference type="Gene3D" id="3.40.50.10140">
    <property type="entry name" value="Toll/interleukin-1 receptor homology (TIR) domain"/>
    <property type="match status" value="1"/>
</dbReference>
<dbReference type="SUPFAM" id="SSF52200">
    <property type="entry name" value="Toll/Interleukin receptor TIR domain"/>
    <property type="match status" value="1"/>
</dbReference>
<organism evidence="2 3">
    <name type="scientific">Mytilus coruscus</name>
    <name type="common">Sea mussel</name>
    <dbReference type="NCBI Taxonomy" id="42192"/>
    <lineage>
        <taxon>Eukaryota</taxon>
        <taxon>Metazoa</taxon>
        <taxon>Spiralia</taxon>
        <taxon>Lophotrochozoa</taxon>
        <taxon>Mollusca</taxon>
        <taxon>Bivalvia</taxon>
        <taxon>Autobranchia</taxon>
        <taxon>Pteriomorphia</taxon>
        <taxon>Mytilida</taxon>
        <taxon>Mytiloidea</taxon>
        <taxon>Mytilidae</taxon>
        <taxon>Mytilinae</taxon>
        <taxon>Mytilus</taxon>
    </lineage>
</organism>
<dbReference type="PROSITE" id="PS50104">
    <property type="entry name" value="TIR"/>
    <property type="match status" value="1"/>
</dbReference>
<dbReference type="OrthoDB" id="6174810at2759"/>
<gene>
    <name evidence="2" type="ORF">MCOR_6194</name>
</gene>
<dbReference type="InterPro" id="IPR011990">
    <property type="entry name" value="TPR-like_helical_dom_sf"/>
</dbReference>
<dbReference type="Proteomes" id="UP000507470">
    <property type="component" value="Unassembled WGS sequence"/>
</dbReference>
<proteinExistence type="predicted"/>
<dbReference type="InterPro" id="IPR000157">
    <property type="entry name" value="TIR_dom"/>
</dbReference>
<dbReference type="GO" id="GO:0007165">
    <property type="term" value="P:signal transduction"/>
    <property type="evidence" value="ECO:0007669"/>
    <property type="project" value="InterPro"/>
</dbReference>
<evidence type="ECO:0000313" key="2">
    <source>
        <dbReference type="EMBL" id="CAC5365559.1"/>
    </source>
</evidence>
<dbReference type="Gene3D" id="1.25.40.10">
    <property type="entry name" value="Tetratricopeptide repeat domain"/>
    <property type="match status" value="1"/>
</dbReference>
<dbReference type="SMART" id="SM00255">
    <property type="entry name" value="TIR"/>
    <property type="match status" value="1"/>
</dbReference>
<keyword evidence="3" id="KW-1185">Reference proteome</keyword>
<evidence type="ECO:0000259" key="1">
    <source>
        <dbReference type="PROSITE" id="PS50104"/>
    </source>
</evidence>
<dbReference type="InterPro" id="IPR035897">
    <property type="entry name" value="Toll_tir_struct_dom_sf"/>
</dbReference>